<evidence type="ECO:0000313" key="1">
    <source>
        <dbReference type="EMBL" id="EJF45988.1"/>
    </source>
</evidence>
<proteinExistence type="predicted"/>
<dbReference type="EMBL" id="AKFT01000085">
    <property type="protein sequence ID" value="EJF45988.1"/>
    <property type="molecule type" value="Genomic_DNA"/>
</dbReference>
<organism evidence="1 2">
    <name type="scientific">Actinomyces massiliensis F0489</name>
    <dbReference type="NCBI Taxonomy" id="1125718"/>
    <lineage>
        <taxon>Bacteria</taxon>
        <taxon>Bacillati</taxon>
        <taxon>Actinomycetota</taxon>
        <taxon>Actinomycetes</taxon>
        <taxon>Actinomycetales</taxon>
        <taxon>Actinomycetaceae</taxon>
        <taxon>Actinomyces</taxon>
    </lineage>
</organism>
<gene>
    <name evidence="1" type="ORF">HMPREF1318_0959</name>
</gene>
<protein>
    <submittedName>
        <fullName evidence="1">Uncharacterized protein</fullName>
    </submittedName>
</protein>
<comment type="caution">
    <text evidence="1">The sequence shown here is derived from an EMBL/GenBank/DDBJ whole genome shotgun (WGS) entry which is preliminary data.</text>
</comment>
<evidence type="ECO:0000313" key="2">
    <source>
        <dbReference type="Proteomes" id="UP000002941"/>
    </source>
</evidence>
<dbReference type="AlphaFoldDB" id="J1HKB1"/>
<dbReference type="Proteomes" id="UP000002941">
    <property type="component" value="Unassembled WGS sequence"/>
</dbReference>
<name>J1HKB1_9ACTO</name>
<sequence>MVVADVAVPHDSAISADTERAQMCNIHHPSTRSTRRATPKQ</sequence>
<reference evidence="1 2" key="1">
    <citation type="submission" date="2012-05" db="EMBL/GenBank/DDBJ databases">
        <authorList>
            <person name="Harkins D.M."/>
            <person name="Madupu R."/>
            <person name="Durkin A.S."/>
            <person name="Torralba M."/>
            <person name="Methe B."/>
            <person name="Sutton G.G."/>
            <person name="Nelson K.E."/>
        </authorList>
    </citation>
    <scope>NUCLEOTIDE SEQUENCE [LARGE SCALE GENOMIC DNA]</scope>
    <source>
        <strain evidence="1 2">F0489</strain>
    </source>
</reference>
<keyword evidence="2" id="KW-1185">Reference proteome</keyword>
<accession>J1HKB1</accession>